<dbReference type="AlphaFoldDB" id="A0A4Y2KX77"/>
<accession>A0A4Y2KX77</accession>
<reference evidence="1 2" key="1">
    <citation type="journal article" date="2019" name="Sci. Rep.">
        <title>Orb-weaving spider Araneus ventricosus genome elucidates the spidroin gene catalogue.</title>
        <authorList>
            <person name="Kono N."/>
            <person name="Nakamura H."/>
            <person name="Ohtoshi R."/>
            <person name="Moran D.A.P."/>
            <person name="Shinohara A."/>
            <person name="Yoshida Y."/>
            <person name="Fujiwara M."/>
            <person name="Mori M."/>
            <person name="Tomita M."/>
            <person name="Arakawa K."/>
        </authorList>
    </citation>
    <scope>NUCLEOTIDE SEQUENCE [LARGE SCALE GENOMIC DNA]</scope>
</reference>
<keyword evidence="2" id="KW-1185">Reference proteome</keyword>
<dbReference type="Proteomes" id="UP000499080">
    <property type="component" value="Unassembled WGS sequence"/>
</dbReference>
<gene>
    <name evidence="1" type="ORF">AVEN_135391_1</name>
</gene>
<evidence type="ECO:0000313" key="1">
    <source>
        <dbReference type="EMBL" id="GBN06918.1"/>
    </source>
</evidence>
<protein>
    <submittedName>
        <fullName evidence="1">Uncharacterized protein</fullName>
    </submittedName>
</protein>
<organism evidence="1 2">
    <name type="scientific">Araneus ventricosus</name>
    <name type="common">Orbweaver spider</name>
    <name type="synonym">Epeira ventricosa</name>
    <dbReference type="NCBI Taxonomy" id="182803"/>
    <lineage>
        <taxon>Eukaryota</taxon>
        <taxon>Metazoa</taxon>
        <taxon>Ecdysozoa</taxon>
        <taxon>Arthropoda</taxon>
        <taxon>Chelicerata</taxon>
        <taxon>Arachnida</taxon>
        <taxon>Araneae</taxon>
        <taxon>Araneomorphae</taxon>
        <taxon>Entelegynae</taxon>
        <taxon>Araneoidea</taxon>
        <taxon>Araneidae</taxon>
        <taxon>Araneus</taxon>
    </lineage>
</organism>
<dbReference type="EMBL" id="BGPR01005112">
    <property type="protein sequence ID" value="GBN06918.1"/>
    <property type="molecule type" value="Genomic_DNA"/>
</dbReference>
<proteinExistence type="predicted"/>
<evidence type="ECO:0000313" key="2">
    <source>
        <dbReference type="Proteomes" id="UP000499080"/>
    </source>
</evidence>
<comment type="caution">
    <text evidence="1">The sequence shown here is derived from an EMBL/GenBank/DDBJ whole genome shotgun (WGS) entry which is preliminary data.</text>
</comment>
<name>A0A4Y2KX77_ARAVE</name>
<sequence length="73" mass="8456">MEQRIVIKFFVGENVLASELRYRLQQQHGKEYLTESRVDASEKATRGKAFGLQTTKSLSRLFWTGYAANQKPF</sequence>